<feature type="compositionally biased region" description="Low complexity" evidence="14">
    <location>
        <begin position="75"/>
        <end position="106"/>
    </location>
</feature>
<protein>
    <recommendedName>
        <fullName evidence="3">RING-type E3 ubiquitin transferase</fullName>
        <ecNumber evidence="3">2.3.2.27</ecNumber>
    </recommendedName>
    <alternativeName>
        <fullName evidence="12">Checkpoint forkhead associated with RING domains-containing protein 1</fullName>
    </alternativeName>
</protein>
<dbReference type="InterPro" id="IPR008984">
    <property type="entry name" value="SMAD_FHA_dom_sf"/>
</dbReference>
<dbReference type="Gene3D" id="2.60.200.20">
    <property type="match status" value="1"/>
</dbReference>
<evidence type="ECO:0000256" key="1">
    <source>
        <dbReference type="ARBA" id="ARBA00000900"/>
    </source>
</evidence>
<keyword evidence="6" id="KW-0479">Metal-binding</keyword>
<evidence type="ECO:0000256" key="12">
    <source>
        <dbReference type="ARBA" id="ARBA00080465"/>
    </source>
</evidence>
<keyword evidence="4" id="KW-0963">Cytoplasm</keyword>
<dbReference type="PROSITE" id="PS50006">
    <property type="entry name" value="FHA_DOMAIN"/>
    <property type="match status" value="1"/>
</dbReference>
<dbReference type="PANTHER" id="PTHR15067">
    <property type="entry name" value="E3 UBIQUITIN-PROTEIN LIGASE RNF8"/>
    <property type="match status" value="1"/>
</dbReference>
<feature type="region of interest" description="Disordered" evidence="14">
    <location>
        <begin position="574"/>
        <end position="627"/>
    </location>
</feature>
<dbReference type="GO" id="GO:0051865">
    <property type="term" value="P:protein autoubiquitination"/>
    <property type="evidence" value="ECO:0007669"/>
    <property type="project" value="UniProtKB-ARBA"/>
</dbReference>
<evidence type="ECO:0000256" key="4">
    <source>
        <dbReference type="ARBA" id="ARBA00022490"/>
    </source>
</evidence>
<feature type="compositionally biased region" description="Basic residues" evidence="14">
    <location>
        <begin position="107"/>
        <end position="117"/>
    </location>
</feature>
<dbReference type="OrthoDB" id="687730at2759"/>
<dbReference type="GO" id="GO:0090337">
    <property type="term" value="P:regulation of formin-nucleated actin cable assembly"/>
    <property type="evidence" value="ECO:0007669"/>
    <property type="project" value="UniProtKB-ARBA"/>
</dbReference>
<dbReference type="SUPFAM" id="SSF49879">
    <property type="entry name" value="SMAD/FHA domain"/>
    <property type="match status" value="1"/>
</dbReference>
<dbReference type="Proteomes" id="UP000244855">
    <property type="component" value="Unassembled WGS sequence"/>
</dbReference>
<evidence type="ECO:0000256" key="7">
    <source>
        <dbReference type="ARBA" id="ARBA00022771"/>
    </source>
</evidence>
<evidence type="ECO:0000256" key="13">
    <source>
        <dbReference type="PROSITE-ProRule" id="PRU00175"/>
    </source>
</evidence>
<dbReference type="InterPro" id="IPR001841">
    <property type="entry name" value="Znf_RING"/>
</dbReference>
<dbReference type="SMART" id="SM00184">
    <property type="entry name" value="RING"/>
    <property type="match status" value="1"/>
</dbReference>
<feature type="domain" description="FHA" evidence="15">
    <location>
        <begin position="231"/>
        <end position="294"/>
    </location>
</feature>
<gene>
    <name evidence="17" type="ORF">DM02DRAFT_241455</name>
</gene>
<evidence type="ECO:0000256" key="5">
    <source>
        <dbReference type="ARBA" id="ARBA00022679"/>
    </source>
</evidence>
<dbReference type="Pfam" id="PF00498">
    <property type="entry name" value="FHA"/>
    <property type="match status" value="1"/>
</dbReference>
<feature type="compositionally biased region" description="Low complexity" evidence="14">
    <location>
        <begin position="582"/>
        <end position="593"/>
    </location>
</feature>
<proteinExistence type="inferred from homology"/>
<evidence type="ECO:0000256" key="9">
    <source>
        <dbReference type="ARBA" id="ARBA00022833"/>
    </source>
</evidence>
<dbReference type="Pfam" id="PF17123">
    <property type="entry name" value="zf-RING_11"/>
    <property type="match status" value="1"/>
</dbReference>
<keyword evidence="5" id="KW-0808">Transferase</keyword>
<keyword evidence="18" id="KW-1185">Reference proteome</keyword>
<feature type="region of interest" description="Disordered" evidence="14">
    <location>
        <begin position="506"/>
        <end position="532"/>
    </location>
</feature>
<dbReference type="AlphaFoldDB" id="A0A2V1D5J1"/>
<feature type="domain" description="RING-type" evidence="16">
    <location>
        <begin position="374"/>
        <end position="419"/>
    </location>
</feature>
<dbReference type="GO" id="GO:0031578">
    <property type="term" value="P:mitotic spindle orientation checkpoint signaling"/>
    <property type="evidence" value="ECO:0007669"/>
    <property type="project" value="UniProtKB-ARBA"/>
</dbReference>
<dbReference type="InterPro" id="IPR013083">
    <property type="entry name" value="Znf_RING/FYVE/PHD"/>
</dbReference>
<keyword evidence="9" id="KW-0862">Zinc</keyword>
<feature type="compositionally biased region" description="Low complexity" evidence="14">
    <location>
        <begin position="166"/>
        <end position="179"/>
    </location>
</feature>
<keyword evidence="8" id="KW-0833">Ubl conjugation pathway</keyword>
<evidence type="ECO:0000259" key="16">
    <source>
        <dbReference type="PROSITE" id="PS50089"/>
    </source>
</evidence>
<comment type="subcellular location">
    <subcellularLocation>
        <location evidence="2">Cytoplasm</location>
    </subcellularLocation>
</comment>
<keyword evidence="7 13" id="KW-0863">Zinc-finger</keyword>
<name>A0A2V1D5J1_9PLEO</name>
<dbReference type="GO" id="GO:0032153">
    <property type="term" value="C:cell division site"/>
    <property type="evidence" value="ECO:0007669"/>
    <property type="project" value="TreeGrafter"/>
</dbReference>
<dbReference type="GO" id="GO:0000151">
    <property type="term" value="C:ubiquitin ligase complex"/>
    <property type="evidence" value="ECO:0007669"/>
    <property type="project" value="TreeGrafter"/>
</dbReference>
<dbReference type="GO" id="GO:0006511">
    <property type="term" value="P:ubiquitin-dependent protein catabolic process"/>
    <property type="evidence" value="ECO:0007669"/>
    <property type="project" value="TreeGrafter"/>
</dbReference>
<dbReference type="FunFam" id="3.30.40.10:FF:000426">
    <property type="entry name" value="DMA1p Ubiquitin-protein ligase (E3)"/>
    <property type="match status" value="1"/>
</dbReference>
<feature type="region of interest" description="Disordered" evidence="14">
    <location>
        <begin position="438"/>
        <end position="489"/>
    </location>
</feature>
<evidence type="ECO:0000256" key="10">
    <source>
        <dbReference type="ARBA" id="ARBA00023306"/>
    </source>
</evidence>
<dbReference type="STRING" id="97972.A0A2V1D5J1"/>
<feature type="compositionally biased region" description="Low complexity" evidence="14">
    <location>
        <begin position="474"/>
        <end position="489"/>
    </location>
</feature>
<evidence type="ECO:0000256" key="3">
    <source>
        <dbReference type="ARBA" id="ARBA00012483"/>
    </source>
</evidence>
<accession>A0A2V1D5J1</accession>
<evidence type="ECO:0000259" key="15">
    <source>
        <dbReference type="PROSITE" id="PS50006"/>
    </source>
</evidence>
<evidence type="ECO:0000256" key="14">
    <source>
        <dbReference type="SAM" id="MobiDB-lite"/>
    </source>
</evidence>
<dbReference type="Gene3D" id="3.30.40.10">
    <property type="entry name" value="Zinc/RING finger domain, C3HC4 (zinc finger)"/>
    <property type="match status" value="1"/>
</dbReference>
<feature type="compositionally biased region" description="Low complexity" evidence="14">
    <location>
        <begin position="51"/>
        <end position="67"/>
    </location>
</feature>
<dbReference type="GO" id="GO:0000921">
    <property type="term" value="P:septin ring assembly"/>
    <property type="evidence" value="ECO:0007669"/>
    <property type="project" value="UniProtKB-ARBA"/>
</dbReference>
<dbReference type="GO" id="GO:0000132">
    <property type="term" value="P:establishment of mitotic spindle orientation"/>
    <property type="evidence" value="ECO:0007669"/>
    <property type="project" value="UniProtKB-ARBA"/>
</dbReference>
<dbReference type="FunFam" id="2.60.200.20:FF:000030">
    <property type="entry name" value="FHA domain-containing protein"/>
    <property type="match status" value="1"/>
</dbReference>
<comment type="catalytic activity">
    <reaction evidence="1">
        <text>S-ubiquitinyl-[E2 ubiquitin-conjugating enzyme]-L-cysteine + [acceptor protein]-L-lysine = [E2 ubiquitin-conjugating enzyme]-L-cysteine + N(6)-ubiquitinyl-[acceptor protein]-L-lysine.</text>
        <dbReference type="EC" id="2.3.2.27"/>
    </reaction>
</comment>
<evidence type="ECO:0000256" key="6">
    <source>
        <dbReference type="ARBA" id="ARBA00022723"/>
    </source>
</evidence>
<reference evidence="17 18" key="1">
    <citation type="journal article" date="2018" name="Sci. Rep.">
        <title>Comparative genomics provides insights into the lifestyle and reveals functional heterogeneity of dark septate endophytic fungi.</title>
        <authorList>
            <person name="Knapp D.G."/>
            <person name="Nemeth J.B."/>
            <person name="Barry K."/>
            <person name="Hainaut M."/>
            <person name="Henrissat B."/>
            <person name="Johnson J."/>
            <person name="Kuo A."/>
            <person name="Lim J.H.P."/>
            <person name="Lipzen A."/>
            <person name="Nolan M."/>
            <person name="Ohm R.A."/>
            <person name="Tamas L."/>
            <person name="Grigoriev I.V."/>
            <person name="Spatafora J.W."/>
            <person name="Nagy L.G."/>
            <person name="Kovacs G.M."/>
        </authorList>
    </citation>
    <scope>NUCLEOTIDE SEQUENCE [LARGE SCALE GENOMIC DNA]</scope>
    <source>
        <strain evidence="17 18">DSE2036</strain>
    </source>
</reference>
<evidence type="ECO:0000313" key="17">
    <source>
        <dbReference type="EMBL" id="PVH93272.1"/>
    </source>
</evidence>
<comment type="similarity">
    <text evidence="11">Belongs to the DMA1 family.</text>
</comment>
<dbReference type="PANTHER" id="PTHR15067:SF7">
    <property type="entry name" value="E3 UBIQUITIN-PROTEIN LIGASE DMA1-RELATED"/>
    <property type="match status" value="1"/>
</dbReference>
<dbReference type="GO" id="GO:0061630">
    <property type="term" value="F:ubiquitin protein ligase activity"/>
    <property type="evidence" value="ECO:0007669"/>
    <property type="project" value="UniProtKB-EC"/>
</dbReference>
<organism evidence="17 18">
    <name type="scientific">Periconia macrospinosa</name>
    <dbReference type="NCBI Taxonomy" id="97972"/>
    <lineage>
        <taxon>Eukaryota</taxon>
        <taxon>Fungi</taxon>
        <taxon>Dikarya</taxon>
        <taxon>Ascomycota</taxon>
        <taxon>Pezizomycotina</taxon>
        <taxon>Dothideomycetes</taxon>
        <taxon>Pleosporomycetidae</taxon>
        <taxon>Pleosporales</taxon>
        <taxon>Massarineae</taxon>
        <taxon>Periconiaceae</taxon>
        <taxon>Periconia</taxon>
    </lineage>
</organism>
<evidence type="ECO:0000256" key="8">
    <source>
        <dbReference type="ARBA" id="ARBA00022786"/>
    </source>
</evidence>
<sequence length="627" mass="66483">MFTSPRSAPSPTPLPPLPPLPSSVVSTPSPPPRPSTGLRGGLSFLRNYTHALQSASRESASASSSPAKHSKTSPRPRAASASTTGTTPPSSPLAASASAAASTTRPQHQHHHHHHLLTRTYTAPDTPSPSPTSLRSPTAPASPSTMTRFRTESATPQLTVRNQSGPTPATASSSPPASSNMLPSAHDDKADNPSKNLPSIRFIPHTDPRAARPSLQFATVTRTLPDESAIIRVGRYSERDNIQEPPPNVPSAAAVGFKSKVVSRKHCELWCKDGSWFIKDVKSSSGTFLNHIRLSQPNIESKPFRLKDGDIIQLGIDFRGGEEAIFRCVKIRIECNRGWQQALNTFNKQTHQRLRNLGKAKKDGDNASTHTSECSICLMSIAPCQSLFVAPCSHVWHYKCIRPILNGSTWPNFLCPNCRAVADLEADVEDMGEFETWDDEAAGSDSKSNDTDAQDRQVTPKSSTHLALPNANASSTNGQSSSQPSVSDLESAISSMHLSDPANGIITIGAVPSTPQPLQSRNASTPAASSVTQPVSINVQSANEAGLSPLYHNHTTNGLGADRGVECPMTPRNDAGPFVLDGSGSAGRAAGQSILRDRDDSESGSGTTTSITPGVDGAPLLPPINVD</sequence>
<evidence type="ECO:0000256" key="11">
    <source>
        <dbReference type="ARBA" id="ARBA00061209"/>
    </source>
</evidence>
<dbReference type="SUPFAM" id="SSF57850">
    <property type="entry name" value="RING/U-box"/>
    <property type="match status" value="1"/>
</dbReference>
<dbReference type="SMART" id="SM00240">
    <property type="entry name" value="FHA"/>
    <property type="match status" value="1"/>
</dbReference>
<feature type="compositionally biased region" description="Polar residues" evidence="14">
    <location>
        <begin position="516"/>
        <end position="532"/>
    </location>
</feature>
<feature type="compositionally biased region" description="Pro residues" evidence="14">
    <location>
        <begin position="8"/>
        <end position="21"/>
    </location>
</feature>
<dbReference type="GO" id="GO:0005829">
    <property type="term" value="C:cytosol"/>
    <property type="evidence" value="ECO:0007669"/>
    <property type="project" value="TreeGrafter"/>
</dbReference>
<evidence type="ECO:0000256" key="2">
    <source>
        <dbReference type="ARBA" id="ARBA00004496"/>
    </source>
</evidence>
<feature type="compositionally biased region" description="Polar residues" evidence="14">
    <location>
        <begin position="456"/>
        <end position="465"/>
    </location>
</feature>
<feature type="region of interest" description="Disordered" evidence="14">
    <location>
        <begin position="1"/>
        <end position="208"/>
    </location>
</feature>
<dbReference type="InterPro" id="IPR000253">
    <property type="entry name" value="FHA_dom"/>
</dbReference>
<feature type="compositionally biased region" description="Polar residues" evidence="14">
    <location>
        <begin position="152"/>
        <end position="165"/>
    </location>
</feature>
<feature type="compositionally biased region" description="Low complexity" evidence="14">
    <location>
        <begin position="603"/>
        <end position="614"/>
    </location>
</feature>
<dbReference type="GO" id="GO:0097271">
    <property type="term" value="P:protein localization to bud neck"/>
    <property type="evidence" value="ECO:0007669"/>
    <property type="project" value="UniProtKB-ARBA"/>
</dbReference>
<keyword evidence="10" id="KW-0131">Cell cycle</keyword>
<feature type="compositionally biased region" description="Low complexity" evidence="14">
    <location>
        <begin position="120"/>
        <end position="147"/>
    </location>
</feature>
<dbReference type="EMBL" id="KZ805601">
    <property type="protein sequence ID" value="PVH93272.1"/>
    <property type="molecule type" value="Genomic_DNA"/>
</dbReference>
<dbReference type="GO" id="GO:0008270">
    <property type="term" value="F:zinc ion binding"/>
    <property type="evidence" value="ECO:0007669"/>
    <property type="project" value="UniProtKB-KW"/>
</dbReference>
<evidence type="ECO:0000313" key="18">
    <source>
        <dbReference type="Proteomes" id="UP000244855"/>
    </source>
</evidence>
<dbReference type="EC" id="2.3.2.27" evidence="3"/>
<dbReference type="PROSITE" id="PS50089">
    <property type="entry name" value="ZF_RING_2"/>
    <property type="match status" value="1"/>
</dbReference>